<dbReference type="EMBL" id="GU474942">
    <property type="protein sequence ID" value="ADI20499.1"/>
    <property type="molecule type" value="Genomic_DNA"/>
</dbReference>
<evidence type="ECO:0000313" key="2">
    <source>
        <dbReference type="EMBL" id="ADI20499.1"/>
    </source>
</evidence>
<accession>E0Y1F8</accession>
<dbReference type="InterPro" id="IPR047263">
    <property type="entry name" value="HNL-like_cupin"/>
</dbReference>
<dbReference type="PANTHER" id="PTHR43698">
    <property type="entry name" value="RIBD C-TERMINAL DOMAIN CONTAINING PROTEIN"/>
    <property type="match status" value="1"/>
</dbReference>
<organism evidence="2">
    <name type="scientific">uncultured alpha proteobacterium EB080_L58F04</name>
    <dbReference type="NCBI Taxonomy" id="710798"/>
    <lineage>
        <taxon>Bacteria</taxon>
        <taxon>Pseudomonadati</taxon>
        <taxon>Pseudomonadota</taxon>
        <taxon>Alphaproteobacteria</taxon>
        <taxon>environmental samples</taxon>
    </lineage>
</organism>
<dbReference type="InterPro" id="IPR013096">
    <property type="entry name" value="Cupin_2"/>
</dbReference>
<dbReference type="SUPFAM" id="SSF51182">
    <property type="entry name" value="RmlC-like cupins"/>
    <property type="match status" value="1"/>
</dbReference>
<dbReference type="Gene3D" id="2.60.120.10">
    <property type="entry name" value="Jelly Rolls"/>
    <property type="match status" value="1"/>
</dbReference>
<protein>
    <submittedName>
        <fullName evidence="2">Uncharacterized conserved protein, contains double-stranded beta-helix domain-protein</fullName>
    </submittedName>
</protein>
<feature type="domain" description="Cupin type-2" evidence="1">
    <location>
        <begin position="42"/>
        <end position="97"/>
    </location>
</feature>
<dbReference type="AlphaFoldDB" id="E0Y1F8"/>
<reference evidence="2" key="1">
    <citation type="journal article" date="2011" name="Environ. Microbiol.">
        <title>Time-series analyses of Monterey Bay coastal microbial picoplankton using a 'genome proxy' microarray.</title>
        <authorList>
            <person name="Rich V.I."/>
            <person name="Pham V.D."/>
            <person name="Eppley J."/>
            <person name="Shi Y."/>
            <person name="DeLong E.F."/>
        </authorList>
    </citation>
    <scope>NUCLEOTIDE SEQUENCE</scope>
</reference>
<dbReference type="InterPro" id="IPR014710">
    <property type="entry name" value="RmlC-like_jellyroll"/>
</dbReference>
<dbReference type="Pfam" id="PF07883">
    <property type="entry name" value="Cupin_2"/>
    <property type="match status" value="1"/>
</dbReference>
<sequence>MKIYSAEHRPSKKASSNWFSGTVWQDPIIETPAPARVHALKVAFEPSARTAWHTHPLGQTLHVLSGVGVVQLRGQAAQKITAGDTVWIEPGEEHWHGAMPAHAMIHIAIQESLNGTMADWLNKLSDGEYQQSVATL</sequence>
<dbReference type="InterPro" id="IPR011051">
    <property type="entry name" value="RmlC_Cupin_sf"/>
</dbReference>
<proteinExistence type="predicted"/>
<dbReference type="CDD" id="cd02233">
    <property type="entry name" value="cupin_HNL-like"/>
    <property type="match status" value="1"/>
</dbReference>
<evidence type="ECO:0000259" key="1">
    <source>
        <dbReference type="Pfam" id="PF07883"/>
    </source>
</evidence>
<dbReference type="PANTHER" id="PTHR43698:SF1">
    <property type="entry name" value="BLL4564 PROTEIN"/>
    <property type="match status" value="1"/>
</dbReference>
<name>E0Y1F8_9PROT</name>